<comment type="function">
    <text evidence="13">The RuvA-RuvB-RuvC complex processes Holliday junction (HJ) DNA during genetic recombination and DNA repair. Endonuclease that resolves HJ intermediates. Cleaves cruciform DNA by making single-stranded nicks across the HJ at symmetrical positions within the homologous arms, yielding a 5'-phosphate and a 3'-hydroxyl group; requires a central core of homology in the junction. The consensus cleavage sequence is 5'-(A/T)TT(C/G)-3'. Cleavage occurs on the 3'-side of the TT dinucleotide at the point of strand exchange. HJ branch migration catalyzed by RuvA-RuvB allows RuvC to scan DNA until it finds its consensus sequence, where it cleaves and resolves the cruciform DNA.</text>
</comment>
<keyword evidence="3 13" id="KW-0540">Nuclease</keyword>
<dbReference type="PANTHER" id="PTHR30194:SF3">
    <property type="entry name" value="CROSSOVER JUNCTION ENDODEOXYRIBONUCLEASE RUVC"/>
    <property type="match status" value="1"/>
</dbReference>
<dbReference type="PROSITE" id="PS01321">
    <property type="entry name" value="RUVC"/>
    <property type="match status" value="1"/>
</dbReference>
<dbReference type="PANTHER" id="PTHR30194">
    <property type="entry name" value="CROSSOVER JUNCTION ENDODEOXYRIBONUCLEASE RUVC"/>
    <property type="match status" value="1"/>
</dbReference>
<feature type="active site" evidence="13">
    <location>
        <position position="7"/>
    </location>
</feature>
<dbReference type="GO" id="GO:0006310">
    <property type="term" value="P:DNA recombination"/>
    <property type="evidence" value="ECO:0007669"/>
    <property type="project" value="UniProtKB-UniRule"/>
</dbReference>
<keyword evidence="9 13" id="KW-0238">DNA-binding</keyword>
<dbReference type="Proteomes" id="UP000230232">
    <property type="component" value="Unassembled WGS sequence"/>
</dbReference>
<keyword evidence="6 13" id="KW-0227">DNA damage</keyword>
<feature type="active site" evidence="13">
    <location>
        <position position="67"/>
    </location>
</feature>
<dbReference type="EC" id="3.1.21.10" evidence="13 14"/>
<evidence type="ECO:0000256" key="11">
    <source>
        <dbReference type="ARBA" id="ARBA00023204"/>
    </source>
</evidence>
<dbReference type="Gene3D" id="3.30.420.10">
    <property type="entry name" value="Ribonuclease H-like superfamily/Ribonuclease H"/>
    <property type="match status" value="1"/>
</dbReference>
<feature type="active site" evidence="13">
    <location>
        <position position="140"/>
    </location>
</feature>
<dbReference type="GO" id="GO:0006281">
    <property type="term" value="P:DNA repair"/>
    <property type="evidence" value="ECO:0007669"/>
    <property type="project" value="UniProtKB-UniRule"/>
</dbReference>
<keyword evidence="2 13" id="KW-0963">Cytoplasm</keyword>
<evidence type="ECO:0000256" key="3">
    <source>
        <dbReference type="ARBA" id="ARBA00022722"/>
    </source>
</evidence>
<dbReference type="NCBIfam" id="NF000711">
    <property type="entry name" value="PRK00039.2-1"/>
    <property type="match status" value="1"/>
</dbReference>
<evidence type="ECO:0000256" key="9">
    <source>
        <dbReference type="ARBA" id="ARBA00023125"/>
    </source>
</evidence>
<keyword evidence="4 13" id="KW-0479">Metal-binding</keyword>
<evidence type="ECO:0000313" key="16">
    <source>
        <dbReference type="Proteomes" id="UP000230232"/>
    </source>
</evidence>
<dbReference type="EMBL" id="PCXO01000006">
    <property type="protein sequence ID" value="PIR41373.1"/>
    <property type="molecule type" value="Genomic_DNA"/>
</dbReference>
<dbReference type="SUPFAM" id="SSF53098">
    <property type="entry name" value="Ribonuclease H-like"/>
    <property type="match status" value="1"/>
</dbReference>
<evidence type="ECO:0000256" key="6">
    <source>
        <dbReference type="ARBA" id="ARBA00022763"/>
    </source>
</evidence>
<feature type="binding site" evidence="13">
    <location>
        <position position="7"/>
    </location>
    <ligand>
        <name>Mg(2+)</name>
        <dbReference type="ChEBI" id="CHEBI:18420"/>
        <label>1</label>
    </ligand>
</feature>
<protein>
    <recommendedName>
        <fullName evidence="13 14">Crossover junction endodeoxyribonuclease RuvC</fullName>
        <ecNumber evidence="13 14">3.1.21.10</ecNumber>
    </recommendedName>
    <alternativeName>
        <fullName evidence="13">Holliday junction nuclease RuvC</fullName>
    </alternativeName>
    <alternativeName>
        <fullName evidence="13">Holliday junction resolvase RuvC</fullName>
    </alternativeName>
</protein>
<comment type="catalytic activity">
    <reaction evidence="12 13">
        <text>Endonucleolytic cleavage at a junction such as a reciprocal single-stranded crossover between two homologous DNA duplexes (Holliday junction).</text>
        <dbReference type="EC" id="3.1.21.10"/>
    </reaction>
</comment>
<dbReference type="GO" id="GO:0000287">
    <property type="term" value="F:magnesium ion binding"/>
    <property type="evidence" value="ECO:0007669"/>
    <property type="project" value="UniProtKB-UniRule"/>
</dbReference>
<evidence type="ECO:0000256" key="1">
    <source>
        <dbReference type="ARBA" id="ARBA00009518"/>
    </source>
</evidence>
<dbReference type="InterPro" id="IPR002176">
    <property type="entry name" value="X-over_junc_endoDNase_RuvC"/>
</dbReference>
<dbReference type="GO" id="GO:0048476">
    <property type="term" value="C:Holliday junction resolvase complex"/>
    <property type="evidence" value="ECO:0007669"/>
    <property type="project" value="UniProtKB-UniRule"/>
</dbReference>
<dbReference type="GO" id="GO:0003677">
    <property type="term" value="F:DNA binding"/>
    <property type="evidence" value="ECO:0007669"/>
    <property type="project" value="UniProtKB-KW"/>
</dbReference>
<dbReference type="AlphaFoldDB" id="A0A2H0R4D0"/>
<evidence type="ECO:0000256" key="2">
    <source>
        <dbReference type="ARBA" id="ARBA00022490"/>
    </source>
</evidence>
<evidence type="ECO:0000256" key="12">
    <source>
        <dbReference type="ARBA" id="ARBA00029354"/>
    </source>
</evidence>
<evidence type="ECO:0000256" key="4">
    <source>
        <dbReference type="ARBA" id="ARBA00022723"/>
    </source>
</evidence>
<feature type="binding site" evidence="13">
    <location>
        <position position="140"/>
    </location>
    <ligand>
        <name>Mg(2+)</name>
        <dbReference type="ChEBI" id="CHEBI:18420"/>
        <label>1</label>
    </ligand>
</feature>
<keyword evidence="10 13" id="KW-0233">DNA recombination</keyword>
<dbReference type="GO" id="GO:0008821">
    <property type="term" value="F:crossover junction DNA endonuclease activity"/>
    <property type="evidence" value="ECO:0007669"/>
    <property type="project" value="UniProtKB-UniRule"/>
</dbReference>
<dbReference type="InterPro" id="IPR036397">
    <property type="entry name" value="RNaseH_sf"/>
</dbReference>
<comment type="subunit">
    <text evidence="13">Homodimer which binds Holliday junction (HJ) DNA. The HJ becomes 2-fold symmetrical on binding to RuvC with unstacked arms; it has a different conformation from HJ DNA in complex with RuvA. In the full resolvosome a probable DNA-RuvA(4)-RuvB(12)-RuvC(2) complex forms which resolves the HJ.</text>
</comment>
<evidence type="ECO:0000256" key="8">
    <source>
        <dbReference type="ARBA" id="ARBA00022842"/>
    </source>
</evidence>
<evidence type="ECO:0000256" key="14">
    <source>
        <dbReference type="NCBIfam" id="TIGR00228"/>
    </source>
</evidence>
<keyword evidence="8 13" id="KW-0460">Magnesium</keyword>
<sequence length="159" mass="17500">MNILGIDPGTSLIGIGIIEKNRRELTSIHQEAFITPSNINNIDRFDLVYDFFNALLKKIPIDLAGIEKIYFSKNTKTAIQVSEVRGVILLALKKNRIPILEFTPNEIKLAVSGYGAAQKSQVQKMVQLILSLKELPTPDDVADALAIAICSANTNPQLI</sequence>
<evidence type="ECO:0000256" key="13">
    <source>
        <dbReference type="HAMAP-Rule" id="MF_00034"/>
    </source>
</evidence>
<name>A0A2H0R4D0_9BACT</name>
<keyword evidence="7 13" id="KW-0378">Hydrolase</keyword>
<evidence type="ECO:0000256" key="10">
    <source>
        <dbReference type="ARBA" id="ARBA00023172"/>
    </source>
</evidence>
<keyword evidence="5 13" id="KW-0255">Endonuclease</keyword>
<dbReference type="HAMAP" id="MF_00034">
    <property type="entry name" value="RuvC"/>
    <property type="match status" value="1"/>
</dbReference>
<reference evidence="15 16" key="1">
    <citation type="submission" date="2017-09" db="EMBL/GenBank/DDBJ databases">
        <title>Depth-based differentiation of microbial function through sediment-hosted aquifers and enrichment of novel symbionts in the deep terrestrial subsurface.</title>
        <authorList>
            <person name="Probst A.J."/>
            <person name="Ladd B."/>
            <person name="Jarett J.K."/>
            <person name="Geller-Mcgrath D.E."/>
            <person name="Sieber C.M."/>
            <person name="Emerson J.B."/>
            <person name="Anantharaman K."/>
            <person name="Thomas B.C."/>
            <person name="Malmstrom R."/>
            <person name="Stieglmeier M."/>
            <person name="Klingl A."/>
            <person name="Woyke T."/>
            <person name="Ryan C.M."/>
            <person name="Banfield J.F."/>
        </authorList>
    </citation>
    <scope>NUCLEOTIDE SEQUENCE [LARGE SCALE GENOMIC DNA]</scope>
    <source>
        <strain evidence="15">CG10_big_fil_rev_8_21_14_0_10_46_23</strain>
    </source>
</reference>
<evidence type="ECO:0000256" key="5">
    <source>
        <dbReference type="ARBA" id="ARBA00022759"/>
    </source>
</evidence>
<keyword evidence="11 13" id="KW-0234">DNA repair</keyword>
<proteinExistence type="inferred from homology"/>
<comment type="similarity">
    <text evidence="1 13">Belongs to the RuvC family.</text>
</comment>
<gene>
    <name evidence="13" type="primary">ruvC</name>
    <name evidence="15" type="ORF">COV31_01600</name>
</gene>
<organism evidence="15 16">
    <name type="scientific">Candidatus Yanofskybacteria bacterium CG10_big_fil_rev_8_21_14_0_10_46_23</name>
    <dbReference type="NCBI Taxonomy" id="1975098"/>
    <lineage>
        <taxon>Bacteria</taxon>
        <taxon>Candidatus Yanofskyibacteriota</taxon>
    </lineage>
</organism>
<dbReference type="CDD" id="cd16962">
    <property type="entry name" value="RuvC"/>
    <property type="match status" value="1"/>
</dbReference>
<dbReference type="GO" id="GO:0005737">
    <property type="term" value="C:cytoplasm"/>
    <property type="evidence" value="ECO:0007669"/>
    <property type="project" value="UniProtKB-SubCell"/>
</dbReference>
<comment type="caution">
    <text evidence="15">The sequence shown here is derived from an EMBL/GenBank/DDBJ whole genome shotgun (WGS) entry which is preliminary data.</text>
</comment>
<comment type="subcellular location">
    <subcellularLocation>
        <location evidence="13">Cytoplasm</location>
    </subcellularLocation>
</comment>
<dbReference type="Pfam" id="PF02075">
    <property type="entry name" value="RuvC"/>
    <property type="match status" value="1"/>
</dbReference>
<dbReference type="InterPro" id="IPR020563">
    <property type="entry name" value="X-over_junc_endoDNase_Mg_BS"/>
</dbReference>
<dbReference type="NCBIfam" id="TIGR00228">
    <property type="entry name" value="ruvC"/>
    <property type="match status" value="1"/>
</dbReference>
<evidence type="ECO:0000313" key="15">
    <source>
        <dbReference type="EMBL" id="PIR41373.1"/>
    </source>
</evidence>
<dbReference type="PRINTS" id="PR00696">
    <property type="entry name" value="RSOLVASERUVC"/>
</dbReference>
<comment type="cofactor">
    <cofactor evidence="13">
        <name>Mg(2+)</name>
        <dbReference type="ChEBI" id="CHEBI:18420"/>
    </cofactor>
    <text evidence="13">Binds 2 Mg(2+) ion per subunit.</text>
</comment>
<feature type="binding site" evidence="13">
    <location>
        <position position="67"/>
    </location>
    <ligand>
        <name>Mg(2+)</name>
        <dbReference type="ChEBI" id="CHEBI:18420"/>
        <label>2</label>
    </ligand>
</feature>
<evidence type="ECO:0000256" key="7">
    <source>
        <dbReference type="ARBA" id="ARBA00022801"/>
    </source>
</evidence>
<accession>A0A2H0R4D0</accession>
<dbReference type="InterPro" id="IPR012337">
    <property type="entry name" value="RNaseH-like_sf"/>
</dbReference>
<dbReference type="FunFam" id="3.30.420.10:FF:000002">
    <property type="entry name" value="Crossover junction endodeoxyribonuclease RuvC"/>
    <property type="match status" value="1"/>
</dbReference>